<comment type="caution">
    <text evidence="2">The sequence shown here is derived from an EMBL/GenBank/DDBJ whole genome shotgun (WGS) entry which is preliminary data.</text>
</comment>
<dbReference type="InterPro" id="IPR029033">
    <property type="entry name" value="His_PPase_superfam"/>
</dbReference>
<name>A0ABQ0CMS9_9HYPO</name>
<evidence type="ECO:0000256" key="1">
    <source>
        <dbReference type="SAM" id="SignalP"/>
    </source>
</evidence>
<evidence type="ECO:0008006" key="4">
    <source>
        <dbReference type="Google" id="ProtNLM"/>
    </source>
</evidence>
<keyword evidence="3" id="KW-1185">Reference proteome</keyword>
<evidence type="ECO:0000313" key="2">
    <source>
        <dbReference type="EMBL" id="GAB0134727.1"/>
    </source>
</evidence>
<organism evidence="2 3">
    <name type="scientific">Epichloe bromicola</name>
    <dbReference type="NCBI Taxonomy" id="79588"/>
    <lineage>
        <taxon>Eukaryota</taxon>
        <taxon>Fungi</taxon>
        <taxon>Dikarya</taxon>
        <taxon>Ascomycota</taxon>
        <taxon>Pezizomycotina</taxon>
        <taxon>Sordariomycetes</taxon>
        <taxon>Hypocreomycetidae</taxon>
        <taxon>Hypocreales</taxon>
        <taxon>Clavicipitaceae</taxon>
        <taxon>Epichloe</taxon>
    </lineage>
</organism>
<accession>A0ABQ0CMS9</accession>
<sequence>MKFAYFAALWVGGLVAAEPVVFFIRHGEKPDDRDQTGLSAQGKQRAQCLRSVFGRGSKYNVGHVMAQAYKPNGKRKRPYDTVEPVAKHLGLTVDTSCDRDDAQCVKKVVNKYKGPGNILICWEHKMLAELAEILGAEKAPDYPRDRFDRIWVDPFPYSRISDIVSEKCPGIDRMRNTS</sequence>
<proteinExistence type="predicted"/>
<feature type="chain" id="PRO_5045553276" description="Phosphoglycerate mutase family protein" evidence="1">
    <location>
        <begin position="18"/>
        <end position="178"/>
    </location>
</feature>
<feature type="signal peptide" evidence="1">
    <location>
        <begin position="1"/>
        <end position="17"/>
    </location>
</feature>
<keyword evidence="1" id="KW-0732">Signal</keyword>
<evidence type="ECO:0000313" key="3">
    <source>
        <dbReference type="Proteomes" id="UP001562357"/>
    </source>
</evidence>
<dbReference type="Gene3D" id="3.40.50.1240">
    <property type="entry name" value="Phosphoglycerate mutase-like"/>
    <property type="match status" value="1"/>
</dbReference>
<reference evidence="3" key="1">
    <citation type="submission" date="2024-06" db="EMBL/GenBank/DDBJ databases">
        <title>Draft Genome Sequences of Epichloe bromicola Strains Isolated from Elymus ciliaris.</title>
        <authorList>
            <consortium name="Epichloe bromicola genome sequencing consortium"/>
            <person name="Miura A."/>
            <person name="Imano S."/>
            <person name="Ashida A."/>
            <person name="Sato I."/>
            <person name="Chiba S."/>
            <person name="Tanaka A."/>
            <person name="Camagna M."/>
            <person name="Takemoto D."/>
        </authorList>
    </citation>
    <scope>NUCLEOTIDE SEQUENCE [LARGE SCALE GENOMIC DNA]</scope>
    <source>
        <strain evidence="3">DP</strain>
    </source>
</reference>
<gene>
    <name evidence="2" type="primary">g3085</name>
    <name evidence="2" type="ORF">EsDP_00003085</name>
</gene>
<protein>
    <recommendedName>
        <fullName evidence="4">Phosphoglycerate mutase family protein</fullName>
    </recommendedName>
</protein>
<dbReference type="EMBL" id="BAAFGZ010000092">
    <property type="protein sequence ID" value="GAB0134727.1"/>
    <property type="molecule type" value="Genomic_DNA"/>
</dbReference>
<dbReference type="Proteomes" id="UP001562357">
    <property type="component" value="Unassembled WGS sequence"/>
</dbReference>